<dbReference type="Pfam" id="PF02321">
    <property type="entry name" value="OEP"/>
    <property type="match status" value="2"/>
</dbReference>
<reference evidence="4 5" key="1">
    <citation type="submission" date="2019-09" db="EMBL/GenBank/DDBJ databases">
        <title>Genomes of Cryomorphaceae.</title>
        <authorList>
            <person name="Bowman J.P."/>
        </authorList>
    </citation>
    <scope>NUCLEOTIDE SEQUENCE [LARGE SCALE GENOMIC DNA]</scope>
    <source>
        <strain evidence="4 5">KCTC 52047</strain>
    </source>
</reference>
<dbReference type="NCBIfam" id="TIGR01845">
    <property type="entry name" value="outer_NodT"/>
    <property type="match status" value="1"/>
</dbReference>
<dbReference type="Proteomes" id="UP000435357">
    <property type="component" value="Unassembled WGS sequence"/>
</dbReference>
<dbReference type="Gene3D" id="1.20.1600.10">
    <property type="entry name" value="Outer membrane efflux proteins (OEP)"/>
    <property type="match status" value="1"/>
</dbReference>
<keyword evidence="3" id="KW-0175">Coiled coil</keyword>
<feature type="coiled-coil region" evidence="3">
    <location>
        <begin position="228"/>
        <end position="255"/>
    </location>
</feature>
<dbReference type="OrthoDB" id="9770517at2"/>
<keyword evidence="2" id="KW-0449">Lipoprotein</keyword>
<dbReference type="EMBL" id="WACR01000002">
    <property type="protein sequence ID" value="KAB1065692.1"/>
    <property type="molecule type" value="Genomic_DNA"/>
</dbReference>
<dbReference type="PANTHER" id="PTHR30203:SF33">
    <property type="entry name" value="BLR4455 PROTEIN"/>
    <property type="match status" value="1"/>
</dbReference>
<evidence type="ECO:0000256" key="3">
    <source>
        <dbReference type="SAM" id="Coils"/>
    </source>
</evidence>
<dbReference type="GO" id="GO:0015562">
    <property type="term" value="F:efflux transmembrane transporter activity"/>
    <property type="evidence" value="ECO:0007669"/>
    <property type="project" value="InterPro"/>
</dbReference>
<evidence type="ECO:0000313" key="5">
    <source>
        <dbReference type="Proteomes" id="UP000435357"/>
    </source>
</evidence>
<evidence type="ECO:0000256" key="1">
    <source>
        <dbReference type="ARBA" id="ARBA00007613"/>
    </source>
</evidence>
<dbReference type="PROSITE" id="PS51257">
    <property type="entry name" value="PROKAR_LIPOPROTEIN"/>
    <property type="match status" value="1"/>
</dbReference>
<keyword evidence="5" id="KW-1185">Reference proteome</keyword>
<gene>
    <name evidence="4" type="ORF">F3059_03280</name>
</gene>
<sequence length="472" mass="53510">MRDRYKVVRLLPVLTVMVVAIFGVQSCFVTKNYEEPKDEKQFMFRLDSLQKGEEDALGEVKWRAFFSDPILIKHIDSALANNFNNQIALQSIEAADAYFKQSKMGFFPTLQVGAEAQRQQVSPNSRFGEFFNEVLYQYDLSASLSWEADIWGKIASQKRSREAQFLQSVTAQQAVQTRLISNVANTYYQLLAADQRKQILEKTISVRSKSLQTIRDLKQAGQTTQLAVNQSAAQVDEAKALLADVEQQIFTLENSLSILKGKHTMYIERSKLSEQEFPDDFVVGKPASILANRPDVREAELVYRSSFEQVNVARASMYPSVQLSLTGGFQSLETTNWISPNSFFTTLIGGITQPIFMRRQLLTQLDVSKTQAEQNFMAFKQTVLNAGMEVNNALKDYDIQNRKLEIRKRQENHLTNALENAEDLLKNGYANYLEVLNVQESLLNIQLQRTTTESARLQSATELFRALGGGVE</sequence>
<dbReference type="Gene3D" id="2.20.200.10">
    <property type="entry name" value="Outer membrane efflux proteins (OEP)"/>
    <property type="match status" value="1"/>
</dbReference>
<dbReference type="RefSeq" id="WP_151166517.1">
    <property type="nucleotide sequence ID" value="NZ_WACR01000002.1"/>
</dbReference>
<dbReference type="SUPFAM" id="SSF56954">
    <property type="entry name" value="Outer membrane efflux proteins (OEP)"/>
    <property type="match status" value="1"/>
</dbReference>
<accession>A0A6N6M6Z6</accession>
<keyword evidence="2" id="KW-0472">Membrane</keyword>
<protein>
    <submittedName>
        <fullName evidence="4">Efflux transporter outer membrane subunit</fullName>
    </submittedName>
</protein>
<evidence type="ECO:0000313" key="4">
    <source>
        <dbReference type="EMBL" id="KAB1065692.1"/>
    </source>
</evidence>
<keyword evidence="2" id="KW-0812">Transmembrane</keyword>
<name>A0A6N6M6Z6_9FLAO</name>
<dbReference type="GO" id="GO:0005886">
    <property type="term" value="C:plasma membrane"/>
    <property type="evidence" value="ECO:0007669"/>
    <property type="project" value="UniProtKB-SubCell"/>
</dbReference>
<keyword evidence="2" id="KW-0564">Palmitate</keyword>
<dbReference type="InterPro" id="IPR003423">
    <property type="entry name" value="OMP_efflux"/>
</dbReference>
<organism evidence="4 5">
    <name type="scientific">Salibacter halophilus</name>
    <dbReference type="NCBI Taxonomy" id="1803916"/>
    <lineage>
        <taxon>Bacteria</taxon>
        <taxon>Pseudomonadati</taxon>
        <taxon>Bacteroidota</taxon>
        <taxon>Flavobacteriia</taxon>
        <taxon>Flavobacteriales</taxon>
        <taxon>Salibacteraceae</taxon>
        <taxon>Salibacter</taxon>
    </lineage>
</organism>
<proteinExistence type="inferred from homology"/>
<comment type="caution">
    <text evidence="4">The sequence shown here is derived from an EMBL/GenBank/DDBJ whole genome shotgun (WGS) entry which is preliminary data.</text>
</comment>
<dbReference type="AlphaFoldDB" id="A0A6N6M6Z6"/>
<evidence type="ECO:0000256" key="2">
    <source>
        <dbReference type="RuleBase" id="RU362097"/>
    </source>
</evidence>
<keyword evidence="2" id="KW-1134">Transmembrane beta strand</keyword>
<dbReference type="InterPro" id="IPR010131">
    <property type="entry name" value="MdtP/NodT-like"/>
</dbReference>
<comment type="similarity">
    <text evidence="1 2">Belongs to the outer membrane factor (OMF) (TC 1.B.17) family.</text>
</comment>
<comment type="subcellular location">
    <subcellularLocation>
        <location evidence="2">Cell membrane</location>
        <topology evidence="2">Lipid-anchor</topology>
    </subcellularLocation>
</comment>
<dbReference type="PANTHER" id="PTHR30203">
    <property type="entry name" value="OUTER MEMBRANE CATION EFFLUX PROTEIN"/>
    <property type="match status" value="1"/>
</dbReference>